<comment type="caution">
    <text evidence="15">The sequence shown here is derived from an EMBL/GenBank/DDBJ whole genome shotgun (WGS) entry which is preliminary data.</text>
</comment>
<accession>A0ABT3T6I2</accession>
<dbReference type="NCBIfam" id="NF001399">
    <property type="entry name" value="PRK00283.1"/>
    <property type="match status" value="1"/>
</dbReference>
<dbReference type="Gene3D" id="1.10.443.10">
    <property type="entry name" value="Intergrase catalytic core"/>
    <property type="match status" value="1"/>
</dbReference>
<dbReference type="InterPro" id="IPR013762">
    <property type="entry name" value="Integrase-like_cat_sf"/>
</dbReference>
<feature type="active site" evidence="11">
    <location>
        <position position="247"/>
    </location>
</feature>
<sequence length="307" mass="34774">MANALSPVRPEDGATARFIRYLRDVRRLSPHTLSNYRRDLDSLAHFAAQRDTPIENLIEADIRAWTSQLHRRGLAPASIQRQLSAARSFYNYLARENGHQRNPAGSVQAPRKPRKLPRTMDADQVNQFLSQPARTVIERRDKAMAELFYSSGLRLAELAAINIDDIDATLLTVIGKGNKARTIPIGSVAREAIKVWLQVRPTIGADHPDRDALFTSKRGRRISPRSIQARLKLLARKAGVHQDVHPHMLRHSFASHLLESSGDLRAVQELLGHENISTTQIYTHLDFQHLAKVYDDAHPRAKRRKED</sequence>
<comment type="subunit">
    <text evidence="11">Forms a cyclic heterotetrameric complex composed of two molecules of XerC and two molecules of XerD.</text>
</comment>
<feature type="active site" evidence="11">
    <location>
        <position position="250"/>
    </location>
</feature>
<evidence type="ECO:0000313" key="15">
    <source>
        <dbReference type="EMBL" id="MCX2977883.1"/>
    </source>
</evidence>
<evidence type="ECO:0000256" key="8">
    <source>
        <dbReference type="ARBA" id="ARBA00023125"/>
    </source>
</evidence>
<dbReference type="InterPro" id="IPR050090">
    <property type="entry name" value="Tyrosine_recombinase_XerCD"/>
</dbReference>
<evidence type="ECO:0000256" key="3">
    <source>
        <dbReference type="ARBA" id="ARBA00015804"/>
    </source>
</evidence>
<gene>
    <name evidence="11 15" type="primary">xerC</name>
    <name evidence="15" type="ORF">EYC82_11010</name>
</gene>
<comment type="similarity">
    <text evidence="2 11">Belongs to the 'phage' integrase family. XerC subfamily.</text>
</comment>
<dbReference type="RefSeq" id="WP_279249590.1">
    <property type="nucleotide sequence ID" value="NZ_SHNO01000001.1"/>
</dbReference>
<dbReference type="InterPro" id="IPR002104">
    <property type="entry name" value="Integrase_catalytic"/>
</dbReference>
<organism evidence="15 16">
    <name type="scientific">Candidatus Marimicrobium litorale</name>
    <dbReference type="NCBI Taxonomy" id="2518991"/>
    <lineage>
        <taxon>Bacteria</taxon>
        <taxon>Pseudomonadati</taxon>
        <taxon>Pseudomonadota</taxon>
        <taxon>Gammaproteobacteria</taxon>
        <taxon>Cellvibrionales</taxon>
        <taxon>Halieaceae</taxon>
        <taxon>Marimicrobium</taxon>
    </lineage>
</organism>
<evidence type="ECO:0000256" key="9">
    <source>
        <dbReference type="ARBA" id="ARBA00023172"/>
    </source>
</evidence>
<dbReference type="SUPFAM" id="SSF56349">
    <property type="entry name" value="DNA breaking-rejoining enzymes"/>
    <property type="match status" value="1"/>
</dbReference>
<evidence type="ECO:0000256" key="10">
    <source>
        <dbReference type="ARBA" id="ARBA00023306"/>
    </source>
</evidence>
<dbReference type="Gene3D" id="1.10.150.130">
    <property type="match status" value="1"/>
</dbReference>
<keyword evidence="5 11" id="KW-0132">Cell division</keyword>
<dbReference type="Pfam" id="PF00589">
    <property type="entry name" value="Phage_integrase"/>
    <property type="match status" value="1"/>
</dbReference>
<evidence type="ECO:0000256" key="11">
    <source>
        <dbReference type="HAMAP-Rule" id="MF_01808"/>
    </source>
</evidence>
<comment type="subcellular location">
    <subcellularLocation>
        <location evidence="1 11">Cytoplasm</location>
    </subcellularLocation>
</comment>
<keyword evidence="10 11" id="KW-0131">Cell cycle</keyword>
<evidence type="ECO:0000256" key="7">
    <source>
        <dbReference type="ARBA" id="ARBA00022908"/>
    </source>
</evidence>
<evidence type="ECO:0000256" key="2">
    <source>
        <dbReference type="ARBA" id="ARBA00006657"/>
    </source>
</evidence>
<evidence type="ECO:0000256" key="6">
    <source>
        <dbReference type="ARBA" id="ARBA00022829"/>
    </source>
</evidence>
<dbReference type="Pfam" id="PF02899">
    <property type="entry name" value="Phage_int_SAM_1"/>
    <property type="match status" value="1"/>
</dbReference>
<dbReference type="PROSITE" id="PS51900">
    <property type="entry name" value="CB"/>
    <property type="match status" value="1"/>
</dbReference>
<feature type="active site" description="O-(3'-phospho-DNA)-tyrosine intermediate" evidence="11">
    <location>
        <position position="282"/>
    </location>
</feature>
<evidence type="ECO:0000256" key="4">
    <source>
        <dbReference type="ARBA" id="ARBA00022490"/>
    </source>
</evidence>
<feature type="active site" evidence="11">
    <location>
        <position position="154"/>
    </location>
</feature>
<evidence type="ECO:0000259" key="14">
    <source>
        <dbReference type="PROSITE" id="PS51900"/>
    </source>
</evidence>
<dbReference type="PANTHER" id="PTHR30349:SF81">
    <property type="entry name" value="TYROSINE RECOMBINASE XERC"/>
    <property type="match status" value="1"/>
</dbReference>
<comment type="function">
    <text evidence="11">Site-specific tyrosine recombinase, which acts by catalyzing the cutting and rejoining of the recombining DNA molecules. The XerC-XerD complex is essential to convert dimers of the bacterial chromosome into monomers to permit their segregation at cell division. It also contributes to the segregational stability of plasmids.</text>
</comment>
<dbReference type="InterPro" id="IPR011010">
    <property type="entry name" value="DNA_brk_join_enz"/>
</dbReference>
<dbReference type="InterPro" id="IPR004107">
    <property type="entry name" value="Integrase_SAM-like_N"/>
</dbReference>
<dbReference type="HAMAP" id="MF_01808">
    <property type="entry name" value="Recomb_XerC_XerD"/>
    <property type="match status" value="1"/>
</dbReference>
<reference evidence="15" key="1">
    <citation type="submission" date="2019-02" db="EMBL/GenBank/DDBJ databases">
        <authorList>
            <person name="Li S.-H."/>
        </authorList>
    </citation>
    <scope>NUCLEOTIDE SEQUENCE</scope>
    <source>
        <strain evidence="15">IMCC11814</strain>
    </source>
</reference>
<name>A0ABT3T6I2_9GAMM</name>
<dbReference type="InterPro" id="IPR011931">
    <property type="entry name" value="Recomb_XerC"/>
</dbReference>
<dbReference type="NCBIfam" id="TIGR02224">
    <property type="entry name" value="recomb_XerC"/>
    <property type="match status" value="1"/>
</dbReference>
<evidence type="ECO:0000313" key="16">
    <source>
        <dbReference type="Proteomes" id="UP001143304"/>
    </source>
</evidence>
<dbReference type="InterPro" id="IPR010998">
    <property type="entry name" value="Integrase_recombinase_N"/>
</dbReference>
<protein>
    <recommendedName>
        <fullName evidence="3 11">Tyrosine recombinase XerC</fullName>
    </recommendedName>
</protein>
<feature type="domain" description="Core-binding (CB)" evidence="14">
    <location>
        <begin position="9"/>
        <end position="94"/>
    </location>
</feature>
<keyword evidence="4 11" id="KW-0963">Cytoplasm</keyword>
<dbReference type="InterPro" id="IPR044068">
    <property type="entry name" value="CB"/>
</dbReference>
<evidence type="ECO:0000256" key="12">
    <source>
        <dbReference type="SAM" id="MobiDB-lite"/>
    </source>
</evidence>
<proteinExistence type="inferred from homology"/>
<keyword evidence="7 11" id="KW-0229">DNA integration</keyword>
<evidence type="ECO:0000259" key="13">
    <source>
        <dbReference type="PROSITE" id="PS51898"/>
    </source>
</evidence>
<feature type="domain" description="Tyr recombinase" evidence="13">
    <location>
        <begin position="115"/>
        <end position="295"/>
    </location>
</feature>
<evidence type="ECO:0000256" key="1">
    <source>
        <dbReference type="ARBA" id="ARBA00004496"/>
    </source>
</evidence>
<dbReference type="PANTHER" id="PTHR30349">
    <property type="entry name" value="PHAGE INTEGRASE-RELATED"/>
    <property type="match status" value="1"/>
</dbReference>
<feature type="region of interest" description="Disordered" evidence="12">
    <location>
        <begin position="98"/>
        <end position="117"/>
    </location>
</feature>
<keyword evidence="16" id="KW-1185">Reference proteome</keyword>
<dbReference type="CDD" id="cd00798">
    <property type="entry name" value="INT_XerDC_C"/>
    <property type="match status" value="1"/>
</dbReference>
<dbReference type="PROSITE" id="PS51898">
    <property type="entry name" value="TYR_RECOMBINASE"/>
    <property type="match status" value="1"/>
</dbReference>
<dbReference type="Proteomes" id="UP001143304">
    <property type="component" value="Unassembled WGS sequence"/>
</dbReference>
<evidence type="ECO:0000256" key="5">
    <source>
        <dbReference type="ARBA" id="ARBA00022618"/>
    </source>
</evidence>
<feature type="active site" evidence="11">
    <location>
        <position position="176"/>
    </location>
</feature>
<keyword evidence="8 11" id="KW-0238">DNA-binding</keyword>
<feature type="active site" evidence="11">
    <location>
        <position position="273"/>
    </location>
</feature>
<dbReference type="EMBL" id="SHNO01000001">
    <property type="protein sequence ID" value="MCX2977883.1"/>
    <property type="molecule type" value="Genomic_DNA"/>
</dbReference>
<keyword evidence="9 11" id="KW-0233">DNA recombination</keyword>
<dbReference type="InterPro" id="IPR023009">
    <property type="entry name" value="Tyrosine_recombinase_XerC/XerD"/>
</dbReference>
<keyword evidence="6 11" id="KW-0159">Chromosome partition</keyword>